<proteinExistence type="predicted"/>
<organism evidence="3">
    <name type="scientific">Oryza glumipatula</name>
    <dbReference type="NCBI Taxonomy" id="40148"/>
    <lineage>
        <taxon>Eukaryota</taxon>
        <taxon>Viridiplantae</taxon>
        <taxon>Streptophyta</taxon>
        <taxon>Embryophyta</taxon>
        <taxon>Tracheophyta</taxon>
        <taxon>Spermatophyta</taxon>
        <taxon>Magnoliopsida</taxon>
        <taxon>Liliopsida</taxon>
        <taxon>Poales</taxon>
        <taxon>Poaceae</taxon>
        <taxon>BOP clade</taxon>
        <taxon>Oryzoideae</taxon>
        <taxon>Oryzeae</taxon>
        <taxon>Oryzinae</taxon>
        <taxon>Oryza</taxon>
    </lineage>
</organism>
<dbReference type="AlphaFoldDB" id="A0A0E0AAP1"/>
<evidence type="ECO:0000256" key="1">
    <source>
        <dbReference type="SAM" id="MobiDB-lite"/>
    </source>
</evidence>
<keyword evidence="4" id="KW-1185">Reference proteome</keyword>
<evidence type="ECO:0000256" key="2">
    <source>
        <dbReference type="SAM" id="Phobius"/>
    </source>
</evidence>
<keyword evidence="2" id="KW-1133">Transmembrane helix</keyword>
<feature type="transmembrane region" description="Helical" evidence="2">
    <location>
        <begin position="121"/>
        <end position="142"/>
    </location>
</feature>
<dbReference type="EnsemblPlants" id="OGLUM06G18950.1">
    <property type="protein sequence ID" value="OGLUM06G18950.1"/>
    <property type="gene ID" value="OGLUM06G18950"/>
</dbReference>
<reference evidence="3" key="1">
    <citation type="submission" date="2015-04" db="UniProtKB">
        <authorList>
            <consortium name="EnsemblPlants"/>
        </authorList>
    </citation>
    <scope>IDENTIFICATION</scope>
</reference>
<protein>
    <submittedName>
        <fullName evidence="3">Uncharacterized protein</fullName>
    </submittedName>
</protein>
<reference evidence="3" key="2">
    <citation type="submission" date="2018-05" db="EMBL/GenBank/DDBJ databases">
        <title>OgluRS3 (Oryza glumaepatula Reference Sequence Version 3).</title>
        <authorList>
            <person name="Zhang J."/>
            <person name="Kudrna D."/>
            <person name="Lee S."/>
            <person name="Talag J."/>
            <person name="Welchert J."/>
            <person name="Wing R.A."/>
        </authorList>
    </citation>
    <scope>NUCLEOTIDE SEQUENCE [LARGE SCALE GENOMIC DNA]</scope>
</reference>
<feature type="compositionally biased region" description="Low complexity" evidence="1">
    <location>
        <begin position="161"/>
        <end position="173"/>
    </location>
</feature>
<dbReference type="HOGENOM" id="CLU_1549976_0_0_1"/>
<accession>A0A0E0AAP1</accession>
<sequence>MPPEVHAQFAVAEGGHGFECAAHGDYIVLAPRGPMARAPTSALVFDSRRDEWWWALLCPYIVVAHHGSAGGTGGRRGGDDTTTVRRQSEQVEWEPSHMSMHSASAVTAAWTMQLHNDRTCAIGGLCLSLAMPTPTVTVVFAISRQMGLMARGTSELRGQQHHPAQLQPQPTNR</sequence>
<evidence type="ECO:0000313" key="4">
    <source>
        <dbReference type="Proteomes" id="UP000026961"/>
    </source>
</evidence>
<keyword evidence="2" id="KW-0472">Membrane</keyword>
<feature type="compositionally biased region" description="Basic and acidic residues" evidence="1">
    <location>
        <begin position="76"/>
        <end position="89"/>
    </location>
</feature>
<feature type="region of interest" description="Disordered" evidence="1">
    <location>
        <begin position="69"/>
        <end position="98"/>
    </location>
</feature>
<feature type="region of interest" description="Disordered" evidence="1">
    <location>
        <begin position="154"/>
        <end position="173"/>
    </location>
</feature>
<dbReference type="Proteomes" id="UP000026961">
    <property type="component" value="Chromosome 6"/>
</dbReference>
<dbReference type="Gramene" id="OGLUM06G18950.1">
    <property type="protein sequence ID" value="OGLUM06G18950.1"/>
    <property type="gene ID" value="OGLUM06G18950"/>
</dbReference>
<evidence type="ECO:0000313" key="3">
    <source>
        <dbReference type="EnsemblPlants" id="OGLUM06G18950.1"/>
    </source>
</evidence>
<keyword evidence="2" id="KW-0812">Transmembrane</keyword>
<name>A0A0E0AAP1_9ORYZ</name>